<evidence type="ECO:0000256" key="6">
    <source>
        <dbReference type="ARBA" id="ARBA00023012"/>
    </source>
</evidence>
<dbReference type="Pfam" id="PF00512">
    <property type="entry name" value="HisKA"/>
    <property type="match status" value="1"/>
</dbReference>
<dbReference type="PANTHER" id="PTHR43711">
    <property type="entry name" value="TWO-COMPONENT HISTIDINE KINASE"/>
    <property type="match status" value="1"/>
</dbReference>
<dbReference type="GO" id="GO:0000155">
    <property type="term" value="F:phosphorelay sensor kinase activity"/>
    <property type="evidence" value="ECO:0007669"/>
    <property type="project" value="InterPro"/>
</dbReference>
<dbReference type="EC" id="2.7.13.3" evidence="2"/>
<dbReference type="InterPro" id="IPR036890">
    <property type="entry name" value="HATPase_C_sf"/>
</dbReference>
<dbReference type="SUPFAM" id="SSF47384">
    <property type="entry name" value="Homodimeric domain of signal transducing histidine kinase"/>
    <property type="match status" value="1"/>
</dbReference>
<feature type="transmembrane region" description="Helical" evidence="8">
    <location>
        <begin position="83"/>
        <end position="101"/>
    </location>
</feature>
<evidence type="ECO:0000256" key="9">
    <source>
        <dbReference type="SAM" id="SignalP"/>
    </source>
</evidence>
<feature type="compositionally biased region" description="Polar residues" evidence="7">
    <location>
        <begin position="37"/>
        <end position="53"/>
    </location>
</feature>
<dbReference type="SMART" id="SM00388">
    <property type="entry name" value="HisKA"/>
    <property type="match status" value="1"/>
</dbReference>
<evidence type="ECO:0000256" key="3">
    <source>
        <dbReference type="ARBA" id="ARBA00022553"/>
    </source>
</evidence>
<dbReference type="SMART" id="SM00387">
    <property type="entry name" value="HATPase_c"/>
    <property type="match status" value="1"/>
</dbReference>
<feature type="chain" id="PRO_5039051416" description="histidine kinase" evidence="9">
    <location>
        <begin position="30"/>
        <end position="368"/>
    </location>
</feature>
<evidence type="ECO:0000256" key="1">
    <source>
        <dbReference type="ARBA" id="ARBA00000085"/>
    </source>
</evidence>
<dbReference type="PANTHER" id="PTHR43711:SF26">
    <property type="entry name" value="SENSOR HISTIDINE KINASE RCSC"/>
    <property type="match status" value="1"/>
</dbReference>
<evidence type="ECO:0000313" key="12">
    <source>
        <dbReference type="Proteomes" id="UP000806522"/>
    </source>
</evidence>
<dbReference type="SUPFAM" id="SSF55874">
    <property type="entry name" value="ATPase domain of HSP90 chaperone/DNA topoisomerase II/histidine kinase"/>
    <property type="match status" value="1"/>
</dbReference>
<keyword evidence="8" id="KW-1133">Transmembrane helix</keyword>
<evidence type="ECO:0000256" key="8">
    <source>
        <dbReference type="SAM" id="Phobius"/>
    </source>
</evidence>
<evidence type="ECO:0000313" key="11">
    <source>
        <dbReference type="EMBL" id="MBE6269588.1"/>
    </source>
</evidence>
<comment type="catalytic activity">
    <reaction evidence="1">
        <text>ATP + protein L-histidine = ADP + protein N-phospho-L-histidine.</text>
        <dbReference type="EC" id="2.7.13.3"/>
    </reaction>
</comment>
<name>A0A9D5NXT9_XYLRU</name>
<dbReference type="InterPro" id="IPR003594">
    <property type="entry name" value="HATPase_dom"/>
</dbReference>
<dbReference type="EMBL" id="SUYC01000001">
    <property type="protein sequence ID" value="MBE6269588.1"/>
    <property type="molecule type" value="Genomic_DNA"/>
</dbReference>
<comment type="caution">
    <text evidence="11">The sequence shown here is derived from an EMBL/GenBank/DDBJ whole genome shotgun (WGS) entry which is preliminary data.</text>
</comment>
<proteinExistence type="predicted"/>
<keyword evidence="8" id="KW-0812">Transmembrane</keyword>
<dbReference type="PRINTS" id="PR00344">
    <property type="entry name" value="BCTRLSENSOR"/>
</dbReference>
<organism evidence="11 12">
    <name type="scientific">Xylanibacter ruminicola</name>
    <name type="common">Prevotella ruminicola</name>
    <dbReference type="NCBI Taxonomy" id="839"/>
    <lineage>
        <taxon>Bacteria</taxon>
        <taxon>Pseudomonadati</taxon>
        <taxon>Bacteroidota</taxon>
        <taxon>Bacteroidia</taxon>
        <taxon>Bacteroidales</taxon>
        <taxon>Prevotellaceae</taxon>
        <taxon>Xylanibacter</taxon>
    </lineage>
</organism>
<accession>A0A9D5NXT9</accession>
<evidence type="ECO:0000256" key="2">
    <source>
        <dbReference type="ARBA" id="ARBA00012438"/>
    </source>
</evidence>
<feature type="compositionally biased region" description="Low complexity" evidence="7">
    <location>
        <begin position="54"/>
        <end position="65"/>
    </location>
</feature>
<dbReference type="InterPro" id="IPR003661">
    <property type="entry name" value="HisK_dim/P_dom"/>
</dbReference>
<feature type="signal peptide" evidence="9">
    <location>
        <begin position="1"/>
        <end position="29"/>
    </location>
</feature>
<reference evidence="11" key="1">
    <citation type="submission" date="2019-04" db="EMBL/GenBank/DDBJ databases">
        <title>Evolution of Biomass-Degrading Anaerobic Consortia Revealed by Metagenomics.</title>
        <authorList>
            <person name="Peng X."/>
        </authorList>
    </citation>
    <scope>NUCLEOTIDE SEQUENCE</scope>
    <source>
        <strain evidence="11">SIG140</strain>
    </source>
</reference>
<evidence type="ECO:0000256" key="7">
    <source>
        <dbReference type="SAM" id="MobiDB-lite"/>
    </source>
</evidence>
<evidence type="ECO:0000259" key="10">
    <source>
        <dbReference type="PROSITE" id="PS50109"/>
    </source>
</evidence>
<keyword evidence="8" id="KW-0472">Membrane</keyword>
<dbReference type="AlphaFoldDB" id="A0A9D5NXT9"/>
<evidence type="ECO:0000256" key="4">
    <source>
        <dbReference type="ARBA" id="ARBA00022679"/>
    </source>
</evidence>
<keyword evidence="5 11" id="KW-0418">Kinase</keyword>
<dbReference type="Gene3D" id="1.10.287.130">
    <property type="match status" value="1"/>
</dbReference>
<dbReference type="InterPro" id="IPR050736">
    <property type="entry name" value="Sensor_HK_Regulatory"/>
</dbReference>
<feature type="domain" description="Histidine kinase" evidence="10">
    <location>
        <begin position="152"/>
        <end position="366"/>
    </location>
</feature>
<dbReference type="InterPro" id="IPR004358">
    <property type="entry name" value="Sig_transdc_His_kin-like_C"/>
</dbReference>
<sequence>MILLLKKLQTATKAMIAMLLIIIALSACNVEHHTPDAQPQTSELNTKTSVGNIQKTSQTEQSTQEQMEEMRRQNQQLQQRSRFTSGGVVMILGIVGLLIFISTNNRWRHTLEVKNRQLERERNVVVAQNKQLSIERDRAEAASKAKTAFLQSMTHEIRTPLNAINGFTQILTMPGMDLTEKDRLDYSARIQENTRQLTNILDDLILISHMEGDTEMPPAEECMPLLTMAGAIEAVAPRVNPGVKVDSQCNIPAEERVMCHPRLVGIVIAKLLDNAVKFTKQGSIMLSLDHEGDTLHFAVTDTGCGIPADKSELIFERFAKLDSFSQGAGLGLSIARMVAQHLGGTLTLDTTYTKGAKFDLVIPYIPKA</sequence>
<dbReference type="PROSITE" id="PS51257">
    <property type="entry name" value="PROKAR_LIPOPROTEIN"/>
    <property type="match status" value="1"/>
</dbReference>
<dbReference type="InterPro" id="IPR005467">
    <property type="entry name" value="His_kinase_dom"/>
</dbReference>
<protein>
    <recommendedName>
        <fullName evidence="2">histidine kinase</fullName>
        <ecNumber evidence="2">2.7.13.3</ecNumber>
    </recommendedName>
</protein>
<dbReference type="CDD" id="cd00075">
    <property type="entry name" value="HATPase"/>
    <property type="match status" value="1"/>
</dbReference>
<gene>
    <name evidence="11" type="ORF">E7101_01375</name>
</gene>
<dbReference type="Proteomes" id="UP000806522">
    <property type="component" value="Unassembled WGS sequence"/>
</dbReference>
<evidence type="ECO:0000256" key="5">
    <source>
        <dbReference type="ARBA" id="ARBA00022777"/>
    </source>
</evidence>
<dbReference type="Pfam" id="PF02518">
    <property type="entry name" value="HATPase_c"/>
    <property type="match status" value="1"/>
</dbReference>
<keyword evidence="4" id="KW-0808">Transferase</keyword>
<dbReference type="CDD" id="cd00082">
    <property type="entry name" value="HisKA"/>
    <property type="match status" value="1"/>
</dbReference>
<feature type="region of interest" description="Disordered" evidence="7">
    <location>
        <begin position="33"/>
        <end position="79"/>
    </location>
</feature>
<keyword evidence="3" id="KW-0597">Phosphoprotein</keyword>
<keyword evidence="9" id="KW-0732">Signal</keyword>
<dbReference type="PROSITE" id="PS50109">
    <property type="entry name" value="HIS_KIN"/>
    <property type="match status" value="1"/>
</dbReference>
<dbReference type="Gene3D" id="3.30.565.10">
    <property type="entry name" value="Histidine kinase-like ATPase, C-terminal domain"/>
    <property type="match status" value="1"/>
</dbReference>
<keyword evidence="6" id="KW-0902">Two-component regulatory system</keyword>
<dbReference type="InterPro" id="IPR036097">
    <property type="entry name" value="HisK_dim/P_sf"/>
</dbReference>